<protein>
    <submittedName>
        <fullName evidence="8">Choline dehydrogenase</fullName>
    </submittedName>
</protein>
<dbReference type="GO" id="GO:0016614">
    <property type="term" value="F:oxidoreductase activity, acting on CH-OH group of donors"/>
    <property type="evidence" value="ECO:0007669"/>
    <property type="project" value="InterPro"/>
</dbReference>
<dbReference type="EMBL" id="ML976987">
    <property type="protein sequence ID" value="KAF1958521.1"/>
    <property type="molecule type" value="Genomic_DNA"/>
</dbReference>
<dbReference type="GO" id="GO:0050660">
    <property type="term" value="F:flavin adenine dinucleotide binding"/>
    <property type="evidence" value="ECO:0007669"/>
    <property type="project" value="InterPro"/>
</dbReference>
<evidence type="ECO:0000259" key="7">
    <source>
        <dbReference type="PROSITE" id="PS00623"/>
    </source>
</evidence>
<comment type="cofactor">
    <cofactor evidence="4">
        <name>FAD</name>
        <dbReference type="ChEBI" id="CHEBI:57692"/>
    </cofactor>
</comment>
<proteinExistence type="inferred from homology"/>
<keyword evidence="9" id="KW-1185">Reference proteome</keyword>
<accession>A0A6A5U0T1</accession>
<dbReference type="InterPro" id="IPR012132">
    <property type="entry name" value="GMC_OxRdtase"/>
</dbReference>
<feature type="active site" description="Proton donor" evidence="3">
    <location>
        <position position="545"/>
    </location>
</feature>
<feature type="active site" description="Proton acceptor" evidence="3">
    <location>
        <position position="589"/>
    </location>
</feature>
<gene>
    <name evidence="8" type="ORF">CC80DRAFT_534241</name>
</gene>
<feature type="binding site" evidence="4">
    <location>
        <begin position="544"/>
        <end position="545"/>
    </location>
    <ligand>
        <name>FAD</name>
        <dbReference type="ChEBI" id="CHEBI:57692"/>
    </ligand>
</feature>
<feature type="binding site" evidence="4">
    <location>
        <begin position="590"/>
        <end position="591"/>
    </location>
    <ligand>
        <name>FAD</name>
        <dbReference type="ChEBI" id="CHEBI:57692"/>
    </ligand>
</feature>
<name>A0A6A5U0T1_9PLEO</name>
<dbReference type="SUPFAM" id="SSF54373">
    <property type="entry name" value="FAD-linked reductases, C-terminal domain"/>
    <property type="match status" value="1"/>
</dbReference>
<organism evidence="8 9">
    <name type="scientific">Byssothecium circinans</name>
    <dbReference type="NCBI Taxonomy" id="147558"/>
    <lineage>
        <taxon>Eukaryota</taxon>
        <taxon>Fungi</taxon>
        <taxon>Dikarya</taxon>
        <taxon>Ascomycota</taxon>
        <taxon>Pezizomycotina</taxon>
        <taxon>Dothideomycetes</taxon>
        <taxon>Pleosporomycetidae</taxon>
        <taxon>Pleosporales</taxon>
        <taxon>Massarineae</taxon>
        <taxon>Massarinaceae</taxon>
        <taxon>Byssothecium</taxon>
    </lineage>
</organism>
<keyword evidence="2" id="KW-0325">Glycoprotein</keyword>
<evidence type="ECO:0000256" key="3">
    <source>
        <dbReference type="PIRSR" id="PIRSR000137-1"/>
    </source>
</evidence>
<dbReference type="InterPro" id="IPR036188">
    <property type="entry name" value="FAD/NAD-bd_sf"/>
</dbReference>
<dbReference type="PIRSF" id="PIRSF000137">
    <property type="entry name" value="Alcohol_oxidase"/>
    <property type="match status" value="1"/>
</dbReference>
<feature type="signal peptide" evidence="6">
    <location>
        <begin position="1"/>
        <end position="23"/>
    </location>
</feature>
<keyword evidence="6" id="KW-0732">Signal</keyword>
<evidence type="ECO:0000256" key="1">
    <source>
        <dbReference type="ARBA" id="ARBA00010790"/>
    </source>
</evidence>
<evidence type="ECO:0000256" key="2">
    <source>
        <dbReference type="ARBA" id="ARBA00023180"/>
    </source>
</evidence>
<dbReference type="GO" id="GO:0044550">
    <property type="term" value="P:secondary metabolite biosynthetic process"/>
    <property type="evidence" value="ECO:0007669"/>
    <property type="project" value="TreeGrafter"/>
</dbReference>
<keyword evidence="5" id="KW-0285">Flavoprotein</keyword>
<dbReference type="Pfam" id="PF05199">
    <property type="entry name" value="GMC_oxred_C"/>
    <property type="match status" value="1"/>
</dbReference>
<comment type="similarity">
    <text evidence="1 5">Belongs to the GMC oxidoreductase family.</text>
</comment>
<dbReference type="Gene3D" id="3.50.50.60">
    <property type="entry name" value="FAD/NAD(P)-binding domain"/>
    <property type="match status" value="1"/>
</dbReference>
<dbReference type="InterPro" id="IPR000172">
    <property type="entry name" value="GMC_OxRdtase_N"/>
</dbReference>
<evidence type="ECO:0000313" key="9">
    <source>
        <dbReference type="Proteomes" id="UP000800035"/>
    </source>
</evidence>
<keyword evidence="4 5" id="KW-0274">FAD</keyword>
<dbReference type="PANTHER" id="PTHR11552:SF138">
    <property type="entry name" value="DEHYDROGENASE PKFF-RELATED"/>
    <property type="match status" value="1"/>
</dbReference>
<dbReference type="AlphaFoldDB" id="A0A6A5U0T1"/>
<dbReference type="PROSITE" id="PS00623">
    <property type="entry name" value="GMC_OXRED_1"/>
    <property type="match status" value="1"/>
</dbReference>
<dbReference type="SUPFAM" id="SSF51905">
    <property type="entry name" value="FAD/NAD(P)-binding domain"/>
    <property type="match status" value="1"/>
</dbReference>
<dbReference type="OrthoDB" id="269227at2759"/>
<evidence type="ECO:0000256" key="4">
    <source>
        <dbReference type="PIRSR" id="PIRSR000137-2"/>
    </source>
</evidence>
<dbReference type="Pfam" id="PF00732">
    <property type="entry name" value="GMC_oxred_N"/>
    <property type="match status" value="1"/>
</dbReference>
<reference evidence="8" key="1">
    <citation type="journal article" date="2020" name="Stud. Mycol.">
        <title>101 Dothideomycetes genomes: a test case for predicting lifestyles and emergence of pathogens.</title>
        <authorList>
            <person name="Haridas S."/>
            <person name="Albert R."/>
            <person name="Binder M."/>
            <person name="Bloem J."/>
            <person name="Labutti K."/>
            <person name="Salamov A."/>
            <person name="Andreopoulos B."/>
            <person name="Baker S."/>
            <person name="Barry K."/>
            <person name="Bills G."/>
            <person name="Bluhm B."/>
            <person name="Cannon C."/>
            <person name="Castanera R."/>
            <person name="Culley D."/>
            <person name="Daum C."/>
            <person name="Ezra D."/>
            <person name="Gonzalez J."/>
            <person name="Henrissat B."/>
            <person name="Kuo A."/>
            <person name="Liang C."/>
            <person name="Lipzen A."/>
            <person name="Lutzoni F."/>
            <person name="Magnuson J."/>
            <person name="Mondo S."/>
            <person name="Nolan M."/>
            <person name="Ohm R."/>
            <person name="Pangilinan J."/>
            <person name="Park H.-J."/>
            <person name="Ramirez L."/>
            <person name="Alfaro M."/>
            <person name="Sun H."/>
            <person name="Tritt A."/>
            <person name="Yoshinaga Y."/>
            <person name="Zwiers L.-H."/>
            <person name="Turgeon B."/>
            <person name="Goodwin S."/>
            <person name="Spatafora J."/>
            <person name="Crous P."/>
            <person name="Grigoriev I."/>
        </authorList>
    </citation>
    <scope>NUCLEOTIDE SEQUENCE</scope>
    <source>
        <strain evidence="8">CBS 675.92</strain>
    </source>
</reference>
<feature type="chain" id="PRO_5025585720" evidence="6">
    <location>
        <begin position="24"/>
        <end position="609"/>
    </location>
</feature>
<sequence length="609" mass="64926">MLGHFGSFAVAICGLVTATSAEAQWIQTGVSTNASYDYVVIGGGTAGLVAASRISEFASVAVIEAGGLYEQDNGNLSTAPYLVTMMPFLAATEDYPRNSLMDWDLLSTPQVTAGNRRIHYAQGKTLGGSSAINSMGYHRATKGAYQWWADLVGDQSYTFDRILPFFKRTCTLTPPDPRRRNVPNATVNFDPSACDNTPDNPLQVSWSHFVDSARTWLARALPAIGQPLSPSGFNSGELRGGAWVPSTVDPKDSTRSTSKNSYLRTVLEGKKARITVYLRSQATKIVFNDAKRATGVVVSSGQGEYVISAKKEVILSAGVFHSPQLLMLSGIGPAKMLSDFSINLISDLPGVGQNLWDQIFIGVTHGISPPSTGAYLASPAQRSVALEQYNSNGTGPYSTGGGYLSFEKLPPQYRANFSTRTATLLSKFPADWPEIENLPVGFPGGAANVTTIGGISAILLTPSSRGNVTIRSANISDAPVINLGWLTDDADGETLLAAFKRIREAWRSPALANITVGPEISPGSAVTSDADILNYIQQTASTIWHASATCKMGKAGDRFAVVDSKARVFGVKGLRVVDNSIPPFSLPGHPQSSVYMLAEKIADDILKGK</sequence>
<dbReference type="Gene3D" id="3.30.560.10">
    <property type="entry name" value="Glucose Oxidase, domain 3"/>
    <property type="match status" value="1"/>
</dbReference>
<dbReference type="InterPro" id="IPR007867">
    <property type="entry name" value="GMC_OxRtase_C"/>
</dbReference>
<dbReference type="Proteomes" id="UP000800035">
    <property type="component" value="Unassembled WGS sequence"/>
</dbReference>
<evidence type="ECO:0000256" key="5">
    <source>
        <dbReference type="RuleBase" id="RU003968"/>
    </source>
</evidence>
<feature type="domain" description="Glucose-methanol-choline oxidoreductase N-terminal" evidence="7">
    <location>
        <begin position="123"/>
        <end position="146"/>
    </location>
</feature>
<evidence type="ECO:0000313" key="8">
    <source>
        <dbReference type="EMBL" id="KAF1958521.1"/>
    </source>
</evidence>
<evidence type="ECO:0000256" key="6">
    <source>
        <dbReference type="SAM" id="SignalP"/>
    </source>
</evidence>
<dbReference type="PANTHER" id="PTHR11552">
    <property type="entry name" value="GLUCOSE-METHANOL-CHOLINE GMC OXIDOREDUCTASE"/>
    <property type="match status" value="1"/>
</dbReference>